<sequence length="114" mass="12610">MDKIVSSKIIDDAREKIARKLCEQRRAIYKGFEQHWLDKADQILALSGTTDIECPECHGMKGFVDTGKSLGGSLPGWSDCSKCNGAGVIKYQWKVSVVLENGELHLEVKEGGEK</sequence>
<dbReference type="EMBL" id="LAZR01021809">
    <property type="protein sequence ID" value="KKL84051.1"/>
    <property type="molecule type" value="Genomic_DNA"/>
</dbReference>
<protein>
    <submittedName>
        <fullName evidence="1">Uncharacterized protein</fullName>
    </submittedName>
</protein>
<evidence type="ECO:0000313" key="1">
    <source>
        <dbReference type="EMBL" id="KKL84051.1"/>
    </source>
</evidence>
<gene>
    <name evidence="1" type="ORF">LCGC14_1968560</name>
</gene>
<reference evidence="1" key="1">
    <citation type="journal article" date="2015" name="Nature">
        <title>Complex archaea that bridge the gap between prokaryotes and eukaryotes.</title>
        <authorList>
            <person name="Spang A."/>
            <person name="Saw J.H."/>
            <person name="Jorgensen S.L."/>
            <person name="Zaremba-Niedzwiedzka K."/>
            <person name="Martijn J."/>
            <person name="Lind A.E."/>
            <person name="van Eijk R."/>
            <person name="Schleper C."/>
            <person name="Guy L."/>
            <person name="Ettema T.J."/>
        </authorList>
    </citation>
    <scope>NUCLEOTIDE SEQUENCE</scope>
</reference>
<comment type="caution">
    <text evidence="1">The sequence shown here is derived from an EMBL/GenBank/DDBJ whole genome shotgun (WGS) entry which is preliminary data.</text>
</comment>
<proteinExistence type="predicted"/>
<accession>A0A0F9G0M3</accession>
<organism evidence="1">
    <name type="scientific">marine sediment metagenome</name>
    <dbReference type="NCBI Taxonomy" id="412755"/>
    <lineage>
        <taxon>unclassified sequences</taxon>
        <taxon>metagenomes</taxon>
        <taxon>ecological metagenomes</taxon>
    </lineage>
</organism>
<name>A0A0F9G0M3_9ZZZZ</name>
<dbReference type="AlphaFoldDB" id="A0A0F9G0M3"/>